<accession>A0A915YGW3</accession>
<keyword evidence="1" id="KW-0472">Membrane</keyword>
<name>A0A915YGW3_9BACT</name>
<feature type="transmembrane region" description="Helical" evidence="1">
    <location>
        <begin position="129"/>
        <end position="149"/>
    </location>
</feature>
<keyword evidence="3" id="KW-1185">Reference proteome</keyword>
<gene>
    <name evidence="2" type="ORF">AsAng_0034910</name>
</gene>
<dbReference type="AlphaFoldDB" id="A0A915YGW3"/>
<dbReference type="KEGG" id="aup:AsAng_0034910"/>
<organism evidence="2 3">
    <name type="scientific">Aureispira anguillae</name>
    <dbReference type="NCBI Taxonomy" id="2864201"/>
    <lineage>
        <taxon>Bacteria</taxon>
        <taxon>Pseudomonadati</taxon>
        <taxon>Bacteroidota</taxon>
        <taxon>Saprospiria</taxon>
        <taxon>Saprospirales</taxon>
        <taxon>Saprospiraceae</taxon>
        <taxon>Aureispira</taxon>
    </lineage>
</organism>
<evidence type="ECO:0000256" key="1">
    <source>
        <dbReference type="SAM" id="Phobius"/>
    </source>
</evidence>
<sequence>MDSKAKRLGRGRFRLEDGREVRYAPVKGEQLSWERVYRQTILTKEEERKGKILRYDLTKVLKVKRGLEQGMRPMKIHQTTGIARSTIDKYRKILCEKDIKLQGKDTQTTEKLHCVFFNSLICSDLGLNATPSLLLLLAPLLMLMLWGWLKGKWLKEQQEHLAHQQEADRLRKLMYQVKNLSFQREPLICTTKVEATYYKDLLKHFNNRGRTVELIERKLNQSSHQHAASRSRFNEHYYSTHKHKIAEGQQRAREYWEGLIEAGLLDYLSSPKGANWEASKAYIEAVTAYLVANPKPKASDQAKQKLALDLLTSNTIEFKL</sequence>
<keyword evidence="1" id="KW-1133">Transmembrane helix</keyword>
<dbReference type="EMBL" id="AP026867">
    <property type="protein sequence ID" value="BDS12766.1"/>
    <property type="molecule type" value="Genomic_DNA"/>
</dbReference>
<reference evidence="2" key="1">
    <citation type="submission" date="2022-09" db="EMBL/GenBank/DDBJ databases">
        <title>Aureispira anguillicida sp. nov., isolated from Leptocephalus of Japanese eel Anguilla japonica.</title>
        <authorList>
            <person name="Yuasa K."/>
            <person name="Mekata T."/>
            <person name="Ikunari K."/>
        </authorList>
    </citation>
    <scope>NUCLEOTIDE SEQUENCE</scope>
    <source>
        <strain evidence="2">EL160426</strain>
    </source>
</reference>
<evidence type="ECO:0000313" key="2">
    <source>
        <dbReference type="EMBL" id="BDS12766.1"/>
    </source>
</evidence>
<proteinExistence type="predicted"/>
<dbReference type="RefSeq" id="WP_264788124.1">
    <property type="nucleotide sequence ID" value="NZ_AP026867.1"/>
</dbReference>
<protein>
    <submittedName>
        <fullName evidence="2">Uncharacterized protein</fullName>
    </submittedName>
</protein>
<dbReference type="Proteomes" id="UP001060919">
    <property type="component" value="Chromosome"/>
</dbReference>
<evidence type="ECO:0000313" key="3">
    <source>
        <dbReference type="Proteomes" id="UP001060919"/>
    </source>
</evidence>
<keyword evidence="1" id="KW-0812">Transmembrane</keyword>